<evidence type="ECO:0000313" key="4">
    <source>
        <dbReference type="Proteomes" id="UP000751190"/>
    </source>
</evidence>
<feature type="compositionally biased region" description="Polar residues" evidence="2">
    <location>
        <begin position="1"/>
        <end position="14"/>
    </location>
</feature>
<reference evidence="3" key="1">
    <citation type="submission" date="2021-05" db="EMBL/GenBank/DDBJ databases">
        <title>The genome of the haptophyte Pavlova lutheri (Diacronema luteri, Pavlovales) - a model for lipid biosynthesis in eukaryotic algae.</title>
        <authorList>
            <person name="Hulatt C.J."/>
            <person name="Posewitz M.C."/>
        </authorList>
    </citation>
    <scope>NUCLEOTIDE SEQUENCE</scope>
    <source>
        <strain evidence="3">NIVA-4/92</strain>
    </source>
</reference>
<feature type="coiled-coil region" evidence="1">
    <location>
        <begin position="136"/>
        <end position="252"/>
    </location>
</feature>
<gene>
    <name evidence="3" type="ORF">KFE25_006477</name>
</gene>
<keyword evidence="4" id="KW-1185">Reference proteome</keyword>
<evidence type="ECO:0000313" key="3">
    <source>
        <dbReference type="EMBL" id="KAG8470022.1"/>
    </source>
</evidence>
<proteinExistence type="predicted"/>
<dbReference type="EMBL" id="JAGTXO010000002">
    <property type="protein sequence ID" value="KAG8470022.1"/>
    <property type="molecule type" value="Genomic_DNA"/>
</dbReference>
<name>A0A8J5XWM9_DIALT</name>
<dbReference type="AlphaFoldDB" id="A0A8J5XWM9"/>
<dbReference type="Gene3D" id="1.20.5.1700">
    <property type="match status" value="1"/>
</dbReference>
<evidence type="ECO:0000256" key="1">
    <source>
        <dbReference type="SAM" id="Coils"/>
    </source>
</evidence>
<sequence>MSAQANDVKSASNDELSESVRELHAAFGAEMSEEDAPRSHLGGGGGELDADASGEPAVSPTAKEIRKGNHSAKGQRVPGDADAVAWINDALDARGPAKAAACDDGGRYGNENWLRQQLDSLATELAEAKEGSGAEAGRLRQQLDSLATELAEANEGSGAEAERLRQQLDSLAAELAEAKAAGEGSGVEAERLRQQLDSLATELAEAKEGSGAEAERLRQQLDLLATELAEAKEGSGAEAERLRQQLDSLAAELLYSQG</sequence>
<accession>A0A8J5XWM9</accession>
<feature type="region of interest" description="Disordered" evidence="2">
    <location>
        <begin position="1"/>
        <end position="80"/>
    </location>
</feature>
<keyword evidence="1" id="KW-0175">Coiled coil</keyword>
<dbReference type="Proteomes" id="UP000751190">
    <property type="component" value="Unassembled WGS sequence"/>
</dbReference>
<comment type="caution">
    <text evidence="3">The sequence shown here is derived from an EMBL/GenBank/DDBJ whole genome shotgun (WGS) entry which is preliminary data.</text>
</comment>
<organism evidence="3 4">
    <name type="scientific">Diacronema lutheri</name>
    <name type="common">Unicellular marine alga</name>
    <name type="synonym">Monochrysis lutheri</name>
    <dbReference type="NCBI Taxonomy" id="2081491"/>
    <lineage>
        <taxon>Eukaryota</taxon>
        <taxon>Haptista</taxon>
        <taxon>Haptophyta</taxon>
        <taxon>Pavlovophyceae</taxon>
        <taxon>Pavlovales</taxon>
        <taxon>Pavlovaceae</taxon>
        <taxon>Diacronema</taxon>
    </lineage>
</organism>
<protein>
    <submittedName>
        <fullName evidence="3">Uncharacterized protein</fullName>
    </submittedName>
</protein>
<evidence type="ECO:0000256" key="2">
    <source>
        <dbReference type="SAM" id="MobiDB-lite"/>
    </source>
</evidence>